<name>A0A6J7NIW3_9ZZZZ</name>
<protein>
    <submittedName>
        <fullName evidence="2">Unannotated protein</fullName>
    </submittedName>
</protein>
<evidence type="ECO:0000313" key="1">
    <source>
        <dbReference type="EMBL" id="CAB4817950.1"/>
    </source>
</evidence>
<dbReference type="EMBL" id="CAFBON010000106">
    <property type="protein sequence ID" value="CAB4990662.1"/>
    <property type="molecule type" value="Genomic_DNA"/>
</dbReference>
<organism evidence="2">
    <name type="scientific">freshwater metagenome</name>
    <dbReference type="NCBI Taxonomy" id="449393"/>
    <lineage>
        <taxon>unclassified sequences</taxon>
        <taxon>metagenomes</taxon>
        <taxon>ecological metagenomes</taxon>
    </lineage>
</organism>
<gene>
    <name evidence="1" type="ORF">UFOPK3001_02027</name>
    <name evidence="2" type="ORF">UFOPK3954_01140</name>
</gene>
<dbReference type="EMBL" id="CAFAAJ010000163">
    <property type="protein sequence ID" value="CAB4817950.1"/>
    <property type="molecule type" value="Genomic_DNA"/>
</dbReference>
<accession>A0A6J7NIW3</accession>
<proteinExistence type="predicted"/>
<sequence>MVLDNEAVQALVEPTHPKHRAVLAHVEAVVTGRKRGGATRLLVPTSVRVEAGWDRTRAEAAVVNRVRIADHVLDAVLTNRAAAVRSRTRVSVADAHLGVVVQEAAAVGSVVVLTSDPTDVAAASAPASPRIVLV</sequence>
<dbReference type="AlphaFoldDB" id="A0A6J7NIW3"/>
<evidence type="ECO:0000313" key="2">
    <source>
        <dbReference type="EMBL" id="CAB4990662.1"/>
    </source>
</evidence>
<reference evidence="2" key="1">
    <citation type="submission" date="2020-05" db="EMBL/GenBank/DDBJ databases">
        <authorList>
            <person name="Chiriac C."/>
            <person name="Salcher M."/>
            <person name="Ghai R."/>
            <person name="Kavagutti S V."/>
        </authorList>
    </citation>
    <scope>NUCLEOTIDE SEQUENCE</scope>
</reference>